<gene>
    <name evidence="1" type="ORF">GCM10011571_26550</name>
</gene>
<dbReference type="EMBL" id="BMHQ01000009">
    <property type="protein sequence ID" value="GGE23155.1"/>
    <property type="molecule type" value="Genomic_DNA"/>
</dbReference>
<reference evidence="1" key="2">
    <citation type="submission" date="2020-09" db="EMBL/GenBank/DDBJ databases">
        <authorList>
            <person name="Sun Q."/>
            <person name="Zhou Y."/>
        </authorList>
    </citation>
    <scope>NUCLEOTIDE SEQUENCE</scope>
    <source>
        <strain evidence="1">CGMCC 1.15179</strain>
    </source>
</reference>
<dbReference type="AlphaFoldDB" id="A0A8J2YAX7"/>
<comment type="caution">
    <text evidence="1">The sequence shown here is derived from an EMBL/GenBank/DDBJ whole genome shotgun (WGS) entry which is preliminary data.</text>
</comment>
<evidence type="ECO:0000313" key="2">
    <source>
        <dbReference type="Proteomes" id="UP000625210"/>
    </source>
</evidence>
<name>A0A8J2YAX7_9BACL</name>
<dbReference type="Proteomes" id="UP000625210">
    <property type="component" value="Unassembled WGS sequence"/>
</dbReference>
<protein>
    <submittedName>
        <fullName evidence="1">Uncharacterized protein</fullName>
    </submittedName>
</protein>
<organism evidence="1 2">
    <name type="scientific">Marinithermofilum abyssi</name>
    <dbReference type="NCBI Taxonomy" id="1571185"/>
    <lineage>
        <taxon>Bacteria</taxon>
        <taxon>Bacillati</taxon>
        <taxon>Bacillota</taxon>
        <taxon>Bacilli</taxon>
        <taxon>Bacillales</taxon>
        <taxon>Thermoactinomycetaceae</taxon>
        <taxon>Marinithermofilum</taxon>
    </lineage>
</organism>
<accession>A0A8J2YAX7</accession>
<sequence>MVFKKNVYPYVKFPNRTLCEDILFQQRLRKKGYKIYSTDRYFYVSIRRKNKRTHTWKGTDEKVLRECTIIARTEDYKSYAKKEFM</sequence>
<keyword evidence="2" id="KW-1185">Reference proteome</keyword>
<evidence type="ECO:0000313" key="1">
    <source>
        <dbReference type="EMBL" id="GGE23155.1"/>
    </source>
</evidence>
<proteinExistence type="predicted"/>
<dbReference type="SUPFAM" id="SSF53448">
    <property type="entry name" value="Nucleotide-diphospho-sugar transferases"/>
    <property type="match status" value="1"/>
</dbReference>
<reference evidence="1" key="1">
    <citation type="journal article" date="2014" name="Int. J. Syst. Evol. Microbiol.">
        <title>Complete genome sequence of Corynebacterium casei LMG S-19264T (=DSM 44701T), isolated from a smear-ripened cheese.</title>
        <authorList>
            <consortium name="US DOE Joint Genome Institute (JGI-PGF)"/>
            <person name="Walter F."/>
            <person name="Albersmeier A."/>
            <person name="Kalinowski J."/>
            <person name="Ruckert C."/>
        </authorList>
    </citation>
    <scope>NUCLEOTIDE SEQUENCE</scope>
    <source>
        <strain evidence="1">CGMCC 1.15179</strain>
    </source>
</reference>
<dbReference type="InterPro" id="IPR029044">
    <property type="entry name" value="Nucleotide-diphossugar_trans"/>
</dbReference>